<dbReference type="PANTHER" id="PTHR35872">
    <property type="entry name" value="INTEGRAL MEMBRANE PROTEIN (AFU_ORTHOLOGUE AFUA_5G07110)"/>
    <property type="match status" value="1"/>
</dbReference>
<dbReference type="InterPro" id="IPR021369">
    <property type="entry name" value="DUF2985"/>
</dbReference>
<dbReference type="Proteomes" id="UP000243217">
    <property type="component" value="Unassembled WGS sequence"/>
</dbReference>
<proteinExistence type="predicted"/>
<sequence>MDLRLMLISAQNAIVKTWQEASCKEKTQYIIIAFLGLLVVVSGAILVLAFIGLGVDDYTKDIIIEVSSQILNACFTISAFVTQPMRFYILILVILNIRRDRVQAWFPTLPIDFDSDQAIVSVKTIHKLLWVMNFNCFFQYPITAVMWGYYYKNRPAWIIGVFLPLSFMCNIWAGIWLYKLNQKVKIQDEMLLDNEMAQA</sequence>
<dbReference type="OrthoDB" id="6407410at2759"/>
<dbReference type="Pfam" id="PF11204">
    <property type="entry name" value="DUF2985"/>
    <property type="match status" value="1"/>
</dbReference>
<name>A0A1V9ZLI5_9STRA</name>
<gene>
    <name evidence="2" type="ORF">THRCLA_06660</name>
</gene>
<dbReference type="EMBL" id="JNBS01001840">
    <property type="protein sequence ID" value="OQR98837.1"/>
    <property type="molecule type" value="Genomic_DNA"/>
</dbReference>
<comment type="caution">
    <text evidence="2">The sequence shown here is derived from an EMBL/GenBank/DDBJ whole genome shotgun (WGS) entry which is preliminary data.</text>
</comment>
<reference evidence="2 3" key="1">
    <citation type="journal article" date="2014" name="Genome Biol. Evol.">
        <title>The secreted proteins of Achlya hypogyna and Thraustotheca clavata identify the ancestral oomycete secretome and reveal gene acquisitions by horizontal gene transfer.</title>
        <authorList>
            <person name="Misner I."/>
            <person name="Blouin N."/>
            <person name="Leonard G."/>
            <person name="Richards T.A."/>
            <person name="Lane C.E."/>
        </authorList>
    </citation>
    <scope>NUCLEOTIDE SEQUENCE [LARGE SCALE GENOMIC DNA]</scope>
    <source>
        <strain evidence="2 3">ATCC 34112</strain>
    </source>
</reference>
<evidence type="ECO:0000313" key="2">
    <source>
        <dbReference type="EMBL" id="OQR98837.1"/>
    </source>
</evidence>
<keyword evidence="1" id="KW-1133">Transmembrane helix</keyword>
<evidence type="ECO:0000313" key="3">
    <source>
        <dbReference type="Proteomes" id="UP000243217"/>
    </source>
</evidence>
<feature type="transmembrane region" description="Helical" evidence="1">
    <location>
        <begin position="29"/>
        <end position="50"/>
    </location>
</feature>
<protein>
    <submittedName>
        <fullName evidence="2">Uncharacterized protein</fullName>
    </submittedName>
</protein>
<organism evidence="2 3">
    <name type="scientific">Thraustotheca clavata</name>
    <dbReference type="NCBI Taxonomy" id="74557"/>
    <lineage>
        <taxon>Eukaryota</taxon>
        <taxon>Sar</taxon>
        <taxon>Stramenopiles</taxon>
        <taxon>Oomycota</taxon>
        <taxon>Saprolegniomycetes</taxon>
        <taxon>Saprolegniales</taxon>
        <taxon>Achlyaceae</taxon>
        <taxon>Thraustotheca</taxon>
    </lineage>
</organism>
<evidence type="ECO:0000256" key="1">
    <source>
        <dbReference type="SAM" id="Phobius"/>
    </source>
</evidence>
<accession>A0A1V9ZLI5</accession>
<feature type="transmembrane region" description="Helical" evidence="1">
    <location>
        <begin position="70"/>
        <end position="95"/>
    </location>
</feature>
<keyword evidence="1" id="KW-0812">Transmembrane</keyword>
<dbReference type="AlphaFoldDB" id="A0A1V9ZLI5"/>
<dbReference type="PANTHER" id="PTHR35872:SF2">
    <property type="entry name" value="INTEGRAL MEMBRANE PROTEIN (AFU_ORTHOLOGUE AFUA_5G07110)"/>
    <property type="match status" value="1"/>
</dbReference>
<feature type="transmembrane region" description="Helical" evidence="1">
    <location>
        <begin position="128"/>
        <end position="150"/>
    </location>
</feature>
<feature type="transmembrane region" description="Helical" evidence="1">
    <location>
        <begin position="156"/>
        <end position="178"/>
    </location>
</feature>
<keyword evidence="1" id="KW-0472">Membrane</keyword>
<keyword evidence="3" id="KW-1185">Reference proteome</keyword>
<dbReference type="STRING" id="74557.A0A1V9ZLI5"/>